<protein>
    <submittedName>
        <fullName evidence="2">Uncharacterized protein</fullName>
    </submittedName>
</protein>
<evidence type="ECO:0000313" key="3">
    <source>
        <dbReference type="Proteomes" id="UP000078200"/>
    </source>
</evidence>
<keyword evidence="1" id="KW-0472">Membrane</keyword>
<evidence type="ECO:0000256" key="1">
    <source>
        <dbReference type="SAM" id="Phobius"/>
    </source>
</evidence>
<dbReference type="AlphaFoldDB" id="A0A1A9VA46"/>
<dbReference type="Proteomes" id="UP000078200">
    <property type="component" value="Unassembled WGS sequence"/>
</dbReference>
<dbReference type="VEuPathDB" id="VectorBase:GAUT030635"/>
<sequence>MTYDIFSLLYNLLRSVILHAVDSLSAYLFVFYVIHEKVAKAKMLTKVAYEIVPASLWLQLINCLQFSESQSGLKFLQSIRSSVRMKIFKSAAKCGPLQNLNIDWKSETIVGNP</sequence>
<reference evidence="2" key="1">
    <citation type="submission" date="2020-05" db="UniProtKB">
        <authorList>
            <consortium name="EnsemblMetazoa"/>
        </authorList>
    </citation>
    <scope>IDENTIFICATION</scope>
    <source>
        <strain evidence="2">TTRI</strain>
    </source>
</reference>
<accession>A0A1A9VA46</accession>
<keyword evidence="1" id="KW-1133">Transmembrane helix</keyword>
<evidence type="ECO:0000313" key="2">
    <source>
        <dbReference type="EnsemblMetazoa" id="GAUT030635-PA"/>
    </source>
</evidence>
<name>A0A1A9VA46_GLOAU</name>
<keyword evidence="1" id="KW-0812">Transmembrane</keyword>
<proteinExistence type="predicted"/>
<organism evidence="2 3">
    <name type="scientific">Glossina austeni</name>
    <name type="common">Savannah tsetse fly</name>
    <dbReference type="NCBI Taxonomy" id="7395"/>
    <lineage>
        <taxon>Eukaryota</taxon>
        <taxon>Metazoa</taxon>
        <taxon>Ecdysozoa</taxon>
        <taxon>Arthropoda</taxon>
        <taxon>Hexapoda</taxon>
        <taxon>Insecta</taxon>
        <taxon>Pterygota</taxon>
        <taxon>Neoptera</taxon>
        <taxon>Endopterygota</taxon>
        <taxon>Diptera</taxon>
        <taxon>Brachycera</taxon>
        <taxon>Muscomorpha</taxon>
        <taxon>Hippoboscoidea</taxon>
        <taxon>Glossinidae</taxon>
        <taxon>Glossina</taxon>
    </lineage>
</organism>
<dbReference type="EnsemblMetazoa" id="GAUT030635-RA">
    <property type="protein sequence ID" value="GAUT030635-PA"/>
    <property type="gene ID" value="GAUT030635"/>
</dbReference>
<feature type="transmembrane region" description="Helical" evidence="1">
    <location>
        <begin position="12"/>
        <end position="34"/>
    </location>
</feature>
<keyword evidence="3" id="KW-1185">Reference proteome</keyword>